<dbReference type="Gene3D" id="3.40.1190.20">
    <property type="match status" value="1"/>
</dbReference>
<dbReference type="PANTHER" id="PTHR20858">
    <property type="entry name" value="PHOSPHOMETHYLPYRIMIDINE KINASE"/>
    <property type="match status" value="1"/>
</dbReference>
<keyword evidence="3 9" id="KW-0808">Transferase</keyword>
<dbReference type="FunFam" id="3.40.1190.20:FF:000003">
    <property type="entry name" value="Phosphomethylpyrimidine kinase ThiD"/>
    <property type="match status" value="1"/>
</dbReference>
<keyword evidence="10" id="KW-1185">Reference proteome</keyword>
<dbReference type="GO" id="GO:0009229">
    <property type="term" value="P:thiamine diphosphate biosynthetic process"/>
    <property type="evidence" value="ECO:0007669"/>
    <property type="project" value="UniProtKB-UniPathway"/>
</dbReference>
<dbReference type="InterPro" id="IPR013749">
    <property type="entry name" value="PM/HMP-P_kinase-1"/>
</dbReference>
<evidence type="ECO:0000256" key="3">
    <source>
        <dbReference type="ARBA" id="ARBA00022679"/>
    </source>
</evidence>
<evidence type="ECO:0000256" key="2">
    <source>
        <dbReference type="ARBA" id="ARBA00012135"/>
    </source>
</evidence>
<dbReference type="UniPathway" id="UPA00060">
    <property type="reaction ID" value="UER00138"/>
</dbReference>
<evidence type="ECO:0000259" key="8">
    <source>
        <dbReference type="Pfam" id="PF08543"/>
    </source>
</evidence>
<reference evidence="9 10" key="1">
    <citation type="submission" date="2020-08" db="EMBL/GenBank/DDBJ databases">
        <title>Genomic Encyclopedia of Type Strains, Phase IV (KMG-IV): sequencing the most valuable type-strain genomes for metagenomic binning, comparative biology and taxonomic classification.</title>
        <authorList>
            <person name="Goeker M."/>
        </authorList>
    </citation>
    <scope>NUCLEOTIDE SEQUENCE [LARGE SCALE GENOMIC DNA]</scope>
    <source>
        <strain evidence="9 10">DSM 102850</strain>
    </source>
</reference>
<dbReference type="EMBL" id="JACHOB010000006">
    <property type="protein sequence ID" value="MBB4659990.1"/>
    <property type="molecule type" value="Genomic_DNA"/>
</dbReference>
<dbReference type="PANTHER" id="PTHR20858:SF17">
    <property type="entry name" value="HYDROXYMETHYLPYRIMIDINE_PHOSPHOMETHYLPYRIMIDINE KINASE THI20-RELATED"/>
    <property type="match status" value="1"/>
</dbReference>
<keyword evidence="4" id="KW-0547">Nucleotide-binding</keyword>
<proteinExistence type="predicted"/>
<dbReference type="EC" id="2.7.1.49" evidence="2"/>
<sequence length="271" mass="27180">MRGRVLIVAGSDSGGGAGIQADIKTCTALGAYAATAVTAITVQDTRAVHAVHPVPPDVIAAQIRVVLDDIGADCIKIGMIGSAGAGEAILSALPDGVPVVLDPVLVATSGDALGDGEVAALIRDRLIPRSAVVTPNLPELAALSGLTVDDEPAMRRAAQALLASGAGAVLAKGGHMDGDEVVDLLLGQSDETAIRHPRLASNDTHGTGCTLASALAASVAQGLPLETAARRAVAYTAAAIEHAPGLGRGHGPLNHALRETPEGWTADRSVR</sequence>
<dbReference type="GO" id="GO:0008972">
    <property type="term" value="F:phosphomethylpyrimidine kinase activity"/>
    <property type="evidence" value="ECO:0007669"/>
    <property type="project" value="InterPro"/>
</dbReference>
<comment type="caution">
    <text evidence="9">The sequence shown here is derived from an EMBL/GenBank/DDBJ whole genome shotgun (WGS) entry which is preliminary data.</text>
</comment>
<dbReference type="GO" id="GO:0005524">
    <property type="term" value="F:ATP binding"/>
    <property type="evidence" value="ECO:0007669"/>
    <property type="project" value="UniProtKB-KW"/>
</dbReference>
<protein>
    <recommendedName>
        <fullName evidence="2">hydroxymethylpyrimidine kinase</fullName>
        <ecNumber evidence="2">2.7.1.49</ecNumber>
    </recommendedName>
</protein>
<evidence type="ECO:0000256" key="6">
    <source>
        <dbReference type="ARBA" id="ARBA00022840"/>
    </source>
</evidence>
<dbReference type="GO" id="GO:0005829">
    <property type="term" value="C:cytosol"/>
    <property type="evidence" value="ECO:0007669"/>
    <property type="project" value="TreeGrafter"/>
</dbReference>
<evidence type="ECO:0000256" key="4">
    <source>
        <dbReference type="ARBA" id="ARBA00022741"/>
    </source>
</evidence>
<keyword evidence="6" id="KW-0067">ATP-binding</keyword>
<evidence type="ECO:0000313" key="10">
    <source>
        <dbReference type="Proteomes" id="UP000563524"/>
    </source>
</evidence>
<dbReference type="NCBIfam" id="TIGR00097">
    <property type="entry name" value="HMP-P_kinase"/>
    <property type="match status" value="1"/>
</dbReference>
<dbReference type="GO" id="GO:0009228">
    <property type="term" value="P:thiamine biosynthetic process"/>
    <property type="evidence" value="ECO:0007669"/>
    <property type="project" value="InterPro"/>
</dbReference>
<evidence type="ECO:0000256" key="5">
    <source>
        <dbReference type="ARBA" id="ARBA00022777"/>
    </source>
</evidence>
<accession>A0A840I7Q2</accession>
<dbReference type="RefSeq" id="WP_183819154.1">
    <property type="nucleotide sequence ID" value="NZ_JACHOB010000006.1"/>
</dbReference>
<dbReference type="Proteomes" id="UP000563524">
    <property type="component" value="Unassembled WGS sequence"/>
</dbReference>
<feature type="domain" description="Pyridoxamine kinase/Phosphomethylpyrimidine kinase" evidence="8">
    <location>
        <begin position="12"/>
        <end position="254"/>
    </location>
</feature>
<name>A0A840I7Q2_9PROT</name>
<comment type="pathway">
    <text evidence="1">Cofactor biosynthesis; thiamine diphosphate biosynthesis.</text>
</comment>
<evidence type="ECO:0000313" key="9">
    <source>
        <dbReference type="EMBL" id="MBB4659990.1"/>
    </source>
</evidence>
<organism evidence="9 10">
    <name type="scientific">Parvularcula dongshanensis</name>
    <dbReference type="NCBI Taxonomy" id="1173995"/>
    <lineage>
        <taxon>Bacteria</taxon>
        <taxon>Pseudomonadati</taxon>
        <taxon>Pseudomonadota</taxon>
        <taxon>Alphaproteobacteria</taxon>
        <taxon>Parvularculales</taxon>
        <taxon>Parvularculaceae</taxon>
        <taxon>Parvularcula</taxon>
    </lineage>
</organism>
<dbReference type="InterPro" id="IPR004399">
    <property type="entry name" value="HMP/HMP-P_kinase_dom"/>
</dbReference>
<dbReference type="GO" id="GO:0008902">
    <property type="term" value="F:hydroxymethylpyrimidine kinase activity"/>
    <property type="evidence" value="ECO:0007669"/>
    <property type="project" value="UniProtKB-EC"/>
</dbReference>
<dbReference type="InterPro" id="IPR029056">
    <property type="entry name" value="Ribokinase-like"/>
</dbReference>
<dbReference type="SUPFAM" id="SSF53613">
    <property type="entry name" value="Ribokinase-like"/>
    <property type="match status" value="1"/>
</dbReference>
<dbReference type="CDD" id="cd01169">
    <property type="entry name" value="HMPP_kinase"/>
    <property type="match status" value="1"/>
</dbReference>
<gene>
    <name evidence="9" type="ORF">GGQ59_002534</name>
</gene>
<feature type="region of interest" description="Disordered" evidence="7">
    <location>
        <begin position="244"/>
        <end position="271"/>
    </location>
</feature>
<dbReference type="Pfam" id="PF08543">
    <property type="entry name" value="Phos_pyr_kin"/>
    <property type="match status" value="1"/>
</dbReference>
<keyword evidence="5 9" id="KW-0418">Kinase</keyword>
<evidence type="ECO:0000256" key="7">
    <source>
        <dbReference type="SAM" id="MobiDB-lite"/>
    </source>
</evidence>
<evidence type="ECO:0000256" key="1">
    <source>
        <dbReference type="ARBA" id="ARBA00004948"/>
    </source>
</evidence>
<dbReference type="AlphaFoldDB" id="A0A840I7Q2"/>